<dbReference type="RefSeq" id="WP_260215989.1">
    <property type="nucleotide sequence ID" value="NZ_JAJAGO010000002.1"/>
</dbReference>
<evidence type="ECO:0000256" key="3">
    <source>
        <dbReference type="ARBA" id="ARBA00022553"/>
    </source>
</evidence>
<dbReference type="InterPro" id="IPR020845">
    <property type="entry name" value="AMP-binding_CS"/>
</dbReference>
<dbReference type="InterPro" id="IPR029063">
    <property type="entry name" value="SAM-dependent_MTases_sf"/>
</dbReference>
<dbReference type="CDD" id="cd05235">
    <property type="entry name" value="SDR_e1"/>
    <property type="match status" value="1"/>
</dbReference>
<evidence type="ECO:0000256" key="5">
    <source>
        <dbReference type="ARBA" id="ARBA00022679"/>
    </source>
</evidence>
<sequence length="2524" mass="268374">MSAQHHPALPVTLPEAFARQAELTPEATALMCAAKEEPALTYRELDARADRLARRLATEGVGPGSTVAVLMERSAQLVVSLLAIVKSGGCYVPLDSRQPASRLQWVLQQTGARLILTDGSGPQAEFGAGLGPGPGPLGVLPVPLGPSDGRAGPAAPGVPAEPRQLAYVMFTSGSTGTPKGVAVTHENVVGLAQDQAWRTGAHERVLLHSPHAFDAFTYELWVPLLCGGTVVVAPPGELDAPGVASAVSDAGVTGLWVTAGLFSVLAEEDPRCFRGAREVWTGGDAVSPTAVRRVLRACPGTVVVNGYGPTESTTFATCHRIAEPGGPRTVVPIGTAMSGMRTEVLDRQLRPVPPGEVGELYVGGSGLARGYWNSPSLTADRFVADPLGKPGARLFRTGDLVRGGSDGLLEFVGRSDDQVKIRGFRAEPGEVEAVLTEHPGVAQAAVVARADQAGHKRLVGYVVPAEETGPQEQRTAAQADAVSEWQGIYDSLYSEVARAHFGEDFSGWDSSYDGRPIPPEQMREWCDATVERIRELHPRRVLEIGVGTGLLMSRLAPQCDAYWGTDLSGQAIEALTRLVRQDASLAGRVELSARAADDISGLPVGFFDTVVINSVTQYFPDAHYLVDVLAKAVELLLPGGSVFVGDVRNLRLLRPFHTDVQLRRPDLPSSPGALRAAVEHAMIREKELLVDPAFFTELAAAVPGIGGSEVRVKRGRYVNELTRYRYDAVLRKAVRGAGPGLPADELLTVDEVLPVEELRWGRDVSDLEALADRLDAGRPVDIRVTGMPDSRLAPVTAALRASEGGTGRLRSLGGQDDAESLALEQLHDLAAGLGLRASAIWSATADDALDVVVTCRPPGTPGGGAPGPTGRALSSLVNAPATVRNTGALVSSVRAFLRERLPEYLVPDATVVLEALPLTPHGKVDRHRLPEPGIGSAEDGRPPRNPLEELLCQLFADILGVSGVTIDDSFFALGGHSLSATRLSSRLRSVLGLEVPVRSVFEAPTVAGLAEVVHQASAGDRPPLLPVERPEEVPLSFAQHRLWFLDRLQGPGAAYNVPLVLELEGELDRAALEAGLGDVLERHESLRTVFPETGGVPRQLVLDGAAARPPLDTSTVAPAELDAAVAAAVRRPFDLASEIPVRAHLFTTAPTRHVLALTVHHIACDGWSLAPLWQDLATAYTARRAGGTTASEVPSPAPLPVQYTDYTLWQRRFLGDENDSRSPAARQIAYWTGALTGLPECAELPLDRPRPQSSSHRGDTLHFTVDADLHRRIADLAGQCGASPFMVVHATLAALLTKLGAGHDIAIGTPVAGRTDHALDGLVGFFVNTLVLRTDTSGNPAFRSLLARVRETDLAAYAHQDIPFERLVDALAPARGTAYHPLFQVMLALQNAPQGTPELPGLTVGERAVSTGACRFDLSLSLRERQGADQRPQGMDGVAEYSTDLFDRESVERLVQRFLRFLDAVTAEPGQRIGVLDAVLPDERGRLLRQSSGSLRDVPRLPLPDLFEAQVKRTPEATALLFDDGAGPVRKVTYRQLNTRANQLARYLLGCGIGPEQYVAIALPRTVDSVVATLAVLKAGGAYLPLDANHPAPRLRFMLEDVRPALLLTGSGTSLRDVPGTPGMRHVVLDRAETRHAVGQCQETDVADGERVRPLMVASPAYAIYTSGSTGHPKGVVVTHSGFSGVVEAQLRRFGVTPSSRILQFASHSFDGAVWELCGGLLTGATLVMAPAELTAPGPGLAALVERLAVTHATLPPAALTVMEPAELTSLSSLIVSGEASSGETVRRWSAGRRFINGYGPTETTVCATLSSPLSGGGTPPIGTPTVGAGTYVLDRDLRLVPPGIPGELHVSGAGLARGYLHRPGLTADRFVADPYGAPGSRMYRTGDIVRWNSGGELEYIGRADGQVKVRGFRIEPGEVEAVLNARPDVAQAVVVPRKDGRGATCLTGYAVPAGHSADLNGLELRSHLAGLLPDYMVPASVTVLDTLPVTASGKVDRAALPAPDFGTLSSGRAPRNPRERILCELYAEVLNLPQVTVDDSFFDLGGHSLLVTRLISGIRRRLGVELPVRTLFERQSVASLLEAVDGVNTSADTSANTSVDLGAADGSACRPAPVDLAAEAVLDPRITVGPSCRERRPGEAADQENILLTGATGFLGSFLLRELLDRTHADIHCLVRAGDAEQAARRIRRSLVEYGLWNASTRSRIVPVPGDLEKPLLGLSPERFNALADLTDVVYHNGARVNAVEPYARLRAANVSGTQEVLRLAARSVPVPVHYISTAAVSVGSDEGFENLGAVPESRLVRPESVMPGGYTASKWAAEQLVWAAAERGLPISVYRFGRVSGHTVSGAGSSRDVLWQLVRAMLVIGAAPHSPGRHDPPPVVDLIPVDHAVAALVHLSRRRGSLGLAHHLTCPDPLPFDTVLGHLRAYGYRLEPMGVEEWTRTLRRLADVEAARARGAGLLDAAVLLTDTLPALSRLGQIRLDRTNTLTGLADSGHAFPSLDGALIRTYADYFVASGFFPPPTR</sequence>
<comment type="caution">
    <text evidence="9">The sequence shown here is derived from an EMBL/GenBank/DDBJ whole genome shotgun (WGS) entry which is preliminary data.</text>
</comment>
<dbReference type="InterPro" id="IPR013217">
    <property type="entry name" value="Methyltransf_12"/>
</dbReference>
<evidence type="ECO:0000259" key="8">
    <source>
        <dbReference type="PROSITE" id="PS50075"/>
    </source>
</evidence>
<organism evidence="9 10">
    <name type="scientific">Streptomyces gossypii</name>
    <dbReference type="NCBI Taxonomy" id="2883101"/>
    <lineage>
        <taxon>Bacteria</taxon>
        <taxon>Bacillati</taxon>
        <taxon>Actinomycetota</taxon>
        <taxon>Actinomycetes</taxon>
        <taxon>Kitasatosporales</taxon>
        <taxon>Streptomycetaceae</taxon>
        <taxon>Streptomyces</taxon>
    </lineage>
</organism>
<keyword evidence="4" id="KW-0436">Ligase</keyword>
<dbReference type="PROSITE" id="PS50075">
    <property type="entry name" value="CARRIER"/>
    <property type="match status" value="2"/>
</dbReference>
<evidence type="ECO:0000256" key="4">
    <source>
        <dbReference type="ARBA" id="ARBA00022598"/>
    </source>
</evidence>
<proteinExistence type="predicted"/>
<comment type="cofactor">
    <cofactor evidence="1">
        <name>pantetheine 4'-phosphate</name>
        <dbReference type="ChEBI" id="CHEBI:47942"/>
    </cofactor>
</comment>
<dbReference type="InterPro" id="IPR010071">
    <property type="entry name" value="AA_adenyl_dom"/>
</dbReference>
<dbReference type="Pfam" id="PF13193">
    <property type="entry name" value="AMP-binding_C"/>
    <property type="match status" value="2"/>
</dbReference>
<dbReference type="NCBIfam" id="TIGR01733">
    <property type="entry name" value="AA-adenyl-dom"/>
    <property type="match status" value="2"/>
</dbReference>
<dbReference type="Pfam" id="PF00668">
    <property type="entry name" value="Condensation"/>
    <property type="match status" value="1"/>
</dbReference>
<dbReference type="InterPro" id="IPR025110">
    <property type="entry name" value="AMP-bd_C"/>
</dbReference>
<dbReference type="SUPFAM" id="SSF52777">
    <property type="entry name" value="CoA-dependent acyltransferases"/>
    <property type="match status" value="2"/>
</dbReference>
<feature type="domain" description="Carrier" evidence="8">
    <location>
        <begin position="942"/>
        <end position="1017"/>
    </location>
</feature>
<dbReference type="SUPFAM" id="SSF51735">
    <property type="entry name" value="NAD(P)-binding Rossmann-fold domains"/>
    <property type="match status" value="1"/>
</dbReference>
<dbReference type="InterPro" id="IPR009081">
    <property type="entry name" value="PP-bd_ACP"/>
</dbReference>
<dbReference type="SUPFAM" id="SSF56801">
    <property type="entry name" value="Acetyl-CoA synthetase-like"/>
    <property type="match status" value="2"/>
</dbReference>
<dbReference type="Pfam" id="PF00501">
    <property type="entry name" value="AMP-binding"/>
    <property type="match status" value="2"/>
</dbReference>
<evidence type="ECO:0000256" key="1">
    <source>
        <dbReference type="ARBA" id="ARBA00001957"/>
    </source>
</evidence>
<dbReference type="InterPro" id="IPR001242">
    <property type="entry name" value="Condensation_dom"/>
</dbReference>
<dbReference type="Gene3D" id="3.40.50.1820">
    <property type="entry name" value="alpha/beta hydrolase"/>
    <property type="match status" value="1"/>
</dbReference>
<keyword evidence="3" id="KW-0597">Phosphoprotein</keyword>
<keyword evidence="6" id="KW-0677">Repeat</keyword>
<reference evidence="9 10" key="1">
    <citation type="submission" date="2021-10" db="EMBL/GenBank/DDBJ databases">
        <title>Streptomyces gossypii sp. nov., isolated from soil collected from cotton field.</title>
        <authorList>
            <person name="Ge X."/>
            <person name="Chen X."/>
            <person name="Liu W."/>
        </authorList>
    </citation>
    <scope>NUCLEOTIDE SEQUENCE [LARGE SCALE GENOMIC DNA]</scope>
    <source>
        <strain evidence="9 10">N2-109</strain>
    </source>
</reference>
<feature type="region of interest" description="Disordered" evidence="7">
    <location>
        <begin position="923"/>
        <end position="943"/>
    </location>
</feature>
<dbReference type="EMBL" id="JAJAGO010000002">
    <property type="protein sequence ID" value="MCT2589003.1"/>
    <property type="molecule type" value="Genomic_DNA"/>
</dbReference>
<dbReference type="InterPro" id="IPR036291">
    <property type="entry name" value="NAD(P)-bd_dom_sf"/>
</dbReference>
<keyword evidence="5" id="KW-0808">Transferase</keyword>
<dbReference type="InterPro" id="IPR045851">
    <property type="entry name" value="AMP-bd_C_sf"/>
</dbReference>
<dbReference type="Gene3D" id="3.40.50.980">
    <property type="match status" value="4"/>
</dbReference>
<name>A0ABT2JM92_9ACTN</name>
<accession>A0ABT2JM92</accession>
<dbReference type="CDD" id="cd12117">
    <property type="entry name" value="A_NRPS_Srf_like"/>
    <property type="match status" value="1"/>
</dbReference>
<dbReference type="InterPro" id="IPR036736">
    <property type="entry name" value="ACP-like_sf"/>
</dbReference>
<evidence type="ECO:0000256" key="7">
    <source>
        <dbReference type="SAM" id="MobiDB-lite"/>
    </source>
</evidence>
<evidence type="ECO:0000313" key="9">
    <source>
        <dbReference type="EMBL" id="MCT2589003.1"/>
    </source>
</evidence>
<dbReference type="CDD" id="cd19540">
    <property type="entry name" value="LCL_NRPS-like"/>
    <property type="match status" value="1"/>
</dbReference>
<dbReference type="Pfam" id="PF08242">
    <property type="entry name" value="Methyltransf_12"/>
    <property type="match status" value="1"/>
</dbReference>
<dbReference type="Gene3D" id="3.30.300.30">
    <property type="match status" value="3"/>
</dbReference>
<dbReference type="InterPro" id="IPR023213">
    <property type="entry name" value="CAT-like_dom_sf"/>
</dbReference>
<dbReference type="Pfam" id="PF07993">
    <property type="entry name" value="NAD_binding_4"/>
    <property type="match status" value="1"/>
</dbReference>
<feature type="domain" description="Carrier" evidence="8">
    <location>
        <begin position="2014"/>
        <end position="2089"/>
    </location>
</feature>
<dbReference type="CDD" id="cd02440">
    <property type="entry name" value="AdoMet_MTases"/>
    <property type="match status" value="1"/>
</dbReference>
<dbReference type="PROSITE" id="PS00012">
    <property type="entry name" value="PHOSPHOPANTETHEINE"/>
    <property type="match status" value="2"/>
</dbReference>
<dbReference type="SUPFAM" id="SSF53335">
    <property type="entry name" value="S-adenosyl-L-methionine-dependent methyltransferases"/>
    <property type="match status" value="1"/>
</dbReference>
<dbReference type="Proteomes" id="UP001156389">
    <property type="component" value="Unassembled WGS sequence"/>
</dbReference>
<protein>
    <submittedName>
        <fullName evidence="9">Amino acid adenylation domain-containing protein</fullName>
    </submittedName>
</protein>
<dbReference type="SUPFAM" id="SSF47336">
    <property type="entry name" value="ACP-like"/>
    <property type="match status" value="2"/>
</dbReference>
<evidence type="ECO:0000313" key="10">
    <source>
        <dbReference type="Proteomes" id="UP001156389"/>
    </source>
</evidence>
<evidence type="ECO:0000256" key="2">
    <source>
        <dbReference type="ARBA" id="ARBA00022450"/>
    </source>
</evidence>
<keyword evidence="2" id="KW-0596">Phosphopantetheine</keyword>
<dbReference type="Gene3D" id="3.30.559.10">
    <property type="entry name" value="Chloramphenicol acetyltransferase-like domain"/>
    <property type="match status" value="1"/>
</dbReference>
<dbReference type="Gene3D" id="2.30.38.10">
    <property type="entry name" value="Luciferase, Domain 3"/>
    <property type="match status" value="2"/>
</dbReference>
<keyword evidence="10" id="KW-1185">Reference proteome</keyword>
<evidence type="ECO:0000256" key="6">
    <source>
        <dbReference type="ARBA" id="ARBA00022737"/>
    </source>
</evidence>
<dbReference type="PANTHER" id="PTHR45527:SF1">
    <property type="entry name" value="FATTY ACID SYNTHASE"/>
    <property type="match status" value="1"/>
</dbReference>
<dbReference type="Gene3D" id="3.30.559.30">
    <property type="entry name" value="Nonribosomal peptide synthetase, condensation domain"/>
    <property type="match status" value="1"/>
</dbReference>
<dbReference type="PROSITE" id="PS00455">
    <property type="entry name" value="AMP_BINDING"/>
    <property type="match status" value="1"/>
</dbReference>
<dbReference type="InterPro" id="IPR013120">
    <property type="entry name" value="FAR_NAD-bd"/>
</dbReference>
<dbReference type="SMART" id="SM00823">
    <property type="entry name" value="PKS_PP"/>
    <property type="match status" value="2"/>
</dbReference>
<gene>
    <name evidence="9" type="ORF">LHJ74_03475</name>
</gene>
<dbReference type="Pfam" id="PF00550">
    <property type="entry name" value="PP-binding"/>
    <property type="match status" value="2"/>
</dbReference>
<dbReference type="Gene3D" id="3.40.50.150">
    <property type="entry name" value="Vaccinia Virus protein VP39"/>
    <property type="match status" value="1"/>
</dbReference>
<dbReference type="Gene3D" id="3.40.50.720">
    <property type="entry name" value="NAD(P)-binding Rossmann-like Domain"/>
    <property type="match status" value="1"/>
</dbReference>
<dbReference type="InterPro" id="IPR000873">
    <property type="entry name" value="AMP-dep_synth/lig_dom"/>
</dbReference>
<dbReference type="PANTHER" id="PTHR45527">
    <property type="entry name" value="NONRIBOSOMAL PEPTIDE SYNTHETASE"/>
    <property type="match status" value="1"/>
</dbReference>
<dbReference type="NCBIfam" id="TIGR01746">
    <property type="entry name" value="Thioester-redct"/>
    <property type="match status" value="1"/>
</dbReference>
<dbReference type="InterPro" id="IPR029058">
    <property type="entry name" value="AB_hydrolase_fold"/>
</dbReference>
<dbReference type="InterPro" id="IPR006162">
    <property type="entry name" value="Ppantetheine_attach_site"/>
</dbReference>
<dbReference type="Gene3D" id="1.10.1200.10">
    <property type="entry name" value="ACP-like"/>
    <property type="match status" value="1"/>
</dbReference>
<dbReference type="InterPro" id="IPR010080">
    <property type="entry name" value="Thioester_reductase-like_dom"/>
</dbReference>
<dbReference type="InterPro" id="IPR020806">
    <property type="entry name" value="PKS_PP-bd"/>
</dbReference>